<feature type="domain" description="AAA+ ATPase" evidence="7">
    <location>
        <begin position="118"/>
        <end position="262"/>
    </location>
</feature>
<dbReference type="PROSITE" id="PS00870">
    <property type="entry name" value="CLPAB_1"/>
    <property type="match status" value="1"/>
</dbReference>
<keyword evidence="1 4" id="KW-0547">Nucleotide-binding</keyword>
<evidence type="ECO:0000313" key="10">
    <source>
        <dbReference type="Proteomes" id="UP001642720"/>
    </source>
</evidence>
<dbReference type="InterPro" id="IPR003959">
    <property type="entry name" value="ATPase_AAA_core"/>
</dbReference>
<name>A0ABY2GRD9_9HYPO</name>
<sequence length="794" mass="88186">MQATRRQVLSSAQQRLAGASTRLTRPAIARSALRPLLLSAVPSARLLPISLVRTYANGRPHPPGGTHRMNMGGGEPEKPALEQYGVDLTAKAREGKLDPVIGRDAEIQRTIQILSRRTKNNPVLIGNAGTGKTAILEGLALRIVRGDVPESVKNKRVVSLDLGSLIAGAKFRGDFEERLKKVLDEVQKAEGQVILFIDELHTLLGLGKAEGSIDASNLLKPALARGELQCCGATTLAEYRVIEKDVALARRFQPIIVSEPSVEDTISILRGIKDKYEVHHGVRITDGALVAAASLSNRYITDRFLPDKAIDLMDEAASHLKLQHESKPEEIMKLDHKIMTIQIELESLRKETDIASKERREKLEKDLQKYKEELSELNARWEKERSEIESVKKVQEELDKARFELEQAQRSGNFARASELRFGVIPDLEQKLPSDKEIQQESGSSTLIHDSVTADDIANVVSRITGIPVSKLTSGHIEKLVHMEDILRESVKGQDDAIKAVSNAVRLQRAGLSGENRPLASFFFLGPTGVGKTELCKKLASFLFSTESAVVRFDMSEFQEKHTISRLIGAPSGYVGYEDAGQLTEAVRRKPYAVLLFDEFEKAHRDISALLLQVLDEGYLTDAQGHKVDFKNTIIVLTSNLGADILVGQNHLHPYKEDANGDIDPSVRQAVMDVVASAYPPEFLNRIDSFIIFKRLARNAIREIVDIRLKELQQRLVDRRITLSVSDDVKDWLAERGYDPKFGARPLNRLITNEISNGLADKIIRGELKMGQTAEVKLRDDKEGLEIVNVSENA</sequence>
<evidence type="ECO:0000313" key="9">
    <source>
        <dbReference type="EMBL" id="TFA98502.1"/>
    </source>
</evidence>
<evidence type="ECO:0000259" key="7">
    <source>
        <dbReference type="SMART" id="SM00382"/>
    </source>
</evidence>
<dbReference type="Gene3D" id="1.10.8.60">
    <property type="match status" value="1"/>
</dbReference>
<keyword evidence="10" id="KW-1185">Reference proteome</keyword>
<dbReference type="InterPro" id="IPR018368">
    <property type="entry name" value="ClpA/B_CS1"/>
</dbReference>
<dbReference type="InterPro" id="IPR003593">
    <property type="entry name" value="AAA+_ATPase"/>
</dbReference>
<evidence type="ECO:0000256" key="4">
    <source>
        <dbReference type="RuleBase" id="RU004432"/>
    </source>
</evidence>
<dbReference type="Pfam" id="PF10431">
    <property type="entry name" value="ClpB_D2-small"/>
    <property type="match status" value="1"/>
</dbReference>
<feature type="coiled-coil region" evidence="5">
    <location>
        <begin position="331"/>
        <end position="411"/>
    </location>
</feature>
<comment type="similarity">
    <text evidence="4">Belongs to the ClpA/ClpB family.</text>
</comment>
<evidence type="ECO:0000256" key="1">
    <source>
        <dbReference type="ARBA" id="ARBA00022741"/>
    </source>
</evidence>
<accession>A0ABY2GRD9</accession>
<comment type="caution">
    <text evidence="9">The sequence shown here is derived from an EMBL/GenBank/DDBJ whole genome shotgun (WGS) entry which is preliminary data.</text>
</comment>
<evidence type="ECO:0000256" key="5">
    <source>
        <dbReference type="SAM" id="Coils"/>
    </source>
</evidence>
<dbReference type="CDD" id="cd19499">
    <property type="entry name" value="RecA-like_ClpB_Hsp104-like"/>
    <property type="match status" value="1"/>
</dbReference>
<evidence type="ECO:0000256" key="6">
    <source>
        <dbReference type="SAM" id="MobiDB-lite"/>
    </source>
</evidence>
<dbReference type="SMART" id="SM01086">
    <property type="entry name" value="ClpB_D2-small"/>
    <property type="match status" value="1"/>
</dbReference>
<feature type="region of interest" description="Disordered" evidence="6">
    <location>
        <begin position="1"/>
        <end position="21"/>
    </location>
</feature>
<dbReference type="Pfam" id="PF17871">
    <property type="entry name" value="AAA_lid_9"/>
    <property type="match status" value="1"/>
</dbReference>
<dbReference type="CDD" id="cd00009">
    <property type="entry name" value="AAA"/>
    <property type="match status" value="1"/>
</dbReference>
<feature type="domain" description="Clp ATPase C-terminal" evidence="8">
    <location>
        <begin position="696"/>
        <end position="787"/>
    </location>
</feature>
<dbReference type="InterPro" id="IPR041546">
    <property type="entry name" value="ClpA/ClpB_AAA_lid"/>
</dbReference>
<dbReference type="PROSITE" id="PS00871">
    <property type="entry name" value="CLPAB_2"/>
    <property type="match status" value="1"/>
</dbReference>
<organism evidence="9 10">
    <name type="scientific">Trichoderma ghanense</name>
    <dbReference type="NCBI Taxonomy" id="65468"/>
    <lineage>
        <taxon>Eukaryota</taxon>
        <taxon>Fungi</taxon>
        <taxon>Dikarya</taxon>
        <taxon>Ascomycota</taxon>
        <taxon>Pezizomycotina</taxon>
        <taxon>Sordariomycetes</taxon>
        <taxon>Hypocreomycetidae</taxon>
        <taxon>Hypocreales</taxon>
        <taxon>Hypocreaceae</taxon>
        <taxon>Trichoderma</taxon>
    </lineage>
</organism>
<dbReference type="Pfam" id="PF07724">
    <property type="entry name" value="AAA_2"/>
    <property type="match status" value="1"/>
</dbReference>
<dbReference type="Pfam" id="PF00004">
    <property type="entry name" value="AAA"/>
    <property type="match status" value="1"/>
</dbReference>
<dbReference type="Gene3D" id="3.40.50.300">
    <property type="entry name" value="P-loop containing nucleotide triphosphate hydrolases"/>
    <property type="match status" value="3"/>
</dbReference>
<dbReference type="InterPro" id="IPR028299">
    <property type="entry name" value="ClpA/B_CS2"/>
</dbReference>
<keyword evidence="5" id="KW-0175">Coiled coil</keyword>
<dbReference type="EMBL" id="PPTA01000019">
    <property type="protein sequence ID" value="TFA98502.1"/>
    <property type="molecule type" value="Genomic_DNA"/>
</dbReference>
<keyword evidence="2 4" id="KW-0067">ATP-binding</keyword>
<feature type="compositionally biased region" description="Polar residues" evidence="6">
    <location>
        <begin position="1"/>
        <end position="14"/>
    </location>
</feature>
<protein>
    <submittedName>
        <fullName evidence="9">Heat shock protein 78</fullName>
    </submittedName>
</protein>
<feature type="domain" description="AAA+ ATPase" evidence="7">
    <location>
        <begin position="518"/>
        <end position="658"/>
    </location>
</feature>
<dbReference type="InterPro" id="IPR019489">
    <property type="entry name" value="Clp_ATPase_C"/>
</dbReference>
<dbReference type="PANTHER" id="PTHR11638">
    <property type="entry name" value="ATP-DEPENDENT CLP PROTEASE"/>
    <property type="match status" value="1"/>
</dbReference>
<dbReference type="PANTHER" id="PTHR11638:SF176">
    <property type="entry name" value="HEAT SHOCK PROTEIN 78, MITOCHONDRIAL"/>
    <property type="match status" value="1"/>
</dbReference>
<evidence type="ECO:0000259" key="8">
    <source>
        <dbReference type="SMART" id="SM01086"/>
    </source>
</evidence>
<evidence type="ECO:0000256" key="3">
    <source>
        <dbReference type="ARBA" id="ARBA00023186"/>
    </source>
</evidence>
<keyword evidence="3 4" id="KW-0143">Chaperone</keyword>
<dbReference type="InterPro" id="IPR001270">
    <property type="entry name" value="ClpA/B"/>
</dbReference>
<proteinExistence type="inferred from homology"/>
<keyword evidence="9" id="KW-0346">Stress response</keyword>
<dbReference type="SUPFAM" id="SSF52540">
    <property type="entry name" value="P-loop containing nucleoside triphosphate hydrolases"/>
    <property type="match status" value="2"/>
</dbReference>
<dbReference type="InterPro" id="IPR027417">
    <property type="entry name" value="P-loop_NTPase"/>
</dbReference>
<dbReference type="GeneID" id="300581226"/>
<dbReference type="PRINTS" id="PR00300">
    <property type="entry name" value="CLPPROTEASEA"/>
</dbReference>
<dbReference type="InterPro" id="IPR050130">
    <property type="entry name" value="ClpA_ClpB"/>
</dbReference>
<dbReference type="Proteomes" id="UP001642720">
    <property type="component" value="Unassembled WGS sequence"/>
</dbReference>
<evidence type="ECO:0000256" key="2">
    <source>
        <dbReference type="ARBA" id="ARBA00022840"/>
    </source>
</evidence>
<gene>
    <name evidence="9" type="ORF">CCMA1212_009704</name>
</gene>
<dbReference type="SMART" id="SM00382">
    <property type="entry name" value="AAA"/>
    <property type="match status" value="2"/>
</dbReference>
<reference evidence="9 10" key="1">
    <citation type="submission" date="2018-01" db="EMBL/GenBank/DDBJ databases">
        <title>Genome characterization of the sugarcane-associated fungus Trichoderma ghanense CCMA-1212 and their application in lignocelulose bioconversion.</title>
        <authorList>
            <person name="Steindorff A.S."/>
            <person name="Mendes T.D."/>
            <person name="Vilela E.S.D."/>
            <person name="Rodrigues D.S."/>
            <person name="Formighieri E.F."/>
            <person name="Melo I.S."/>
            <person name="Favaro L.C.L."/>
        </authorList>
    </citation>
    <scope>NUCLEOTIDE SEQUENCE [LARGE SCALE GENOMIC DNA]</scope>
    <source>
        <strain evidence="9 10">CCMA-1212</strain>
    </source>
</reference>
<dbReference type="RefSeq" id="XP_073554704.1">
    <property type="nucleotide sequence ID" value="XM_073706776.1"/>
</dbReference>